<dbReference type="OrthoDB" id="411373at2759"/>
<reference evidence="3" key="1">
    <citation type="submission" date="2022-10" db="EMBL/GenBank/DDBJ databases">
        <authorList>
            <person name="Chen Y."/>
            <person name="Dougan E. K."/>
            <person name="Chan C."/>
            <person name="Rhodes N."/>
            <person name="Thang M."/>
        </authorList>
    </citation>
    <scope>NUCLEOTIDE SEQUENCE</scope>
</reference>
<feature type="transmembrane region" description="Helical" evidence="2">
    <location>
        <begin position="316"/>
        <end position="335"/>
    </location>
</feature>
<feature type="transmembrane region" description="Helical" evidence="2">
    <location>
        <begin position="217"/>
        <end position="236"/>
    </location>
</feature>
<evidence type="ECO:0000313" key="4">
    <source>
        <dbReference type="EMBL" id="CAL1158553.1"/>
    </source>
</evidence>
<dbReference type="InterPro" id="IPR038050">
    <property type="entry name" value="Neuro_actylchol_rec"/>
</dbReference>
<dbReference type="AlphaFoldDB" id="A0A9P1D9U4"/>
<evidence type="ECO:0000256" key="2">
    <source>
        <dbReference type="SAM" id="Phobius"/>
    </source>
</evidence>
<dbReference type="EMBL" id="CAMXCT020003571">
    <property type="protein sequence ID" value="CAL1158553.1"/>
    <property type="molecule type" value="Genomic_DNA"/>
</dbReference>
<feature type="transmembrane region" description="Helical" evidence="2">
    <location>
        <begin position="347"/>
        <end position="368"/>
    </location>
</feature>
<dbReference type="EMBL" id="CAMXCT010003571">
    <property type="protein sequence ID" value="CAI4005178.1"/>
    <property type="molecule type" value="Genomic_DNA"/>
</dbReference>
<feature type="region of interest" description="Disordered" evidence="1">
    <location>
        <begin position="1"/>
        <end position="20"/>
    </location>
</feature>
<evidence type="ECO:0000256" key="1">
    <source>
        <dbReference type="SAM" id="MobiDB-lite"/>
    </source>
</evidence>
<protein>
    <submittedName>
        <fullName evidence="3">Uncharacterized protein</fullName>
    </submittedName>
</protein>
<evidence type="ECO:0000313" key="3">
    <source>
        <dbReference type="EMBL" id="CAI4005178.1"/>
    </source>
</evidence>
<keyword evidence="2" id="KW-0472">Membrane</keyword>
<dbReference type="EMBL" id="CAMXCT030003571">
    <property type="protein sequence ID" value="CAL4792490.1"/>
    <property type="molecule type" value="Genomic_DNA"/>
</dbReference>
<accession>A0A9P1D9U4</accession>
<sequence>VKKAISPRRVQTEEEETDSLPSDIQIRDAVGVSLPITLEVIPGWEIFLGFSDAQKLIKGRMTLNTVYPPEALNFVSNPELVVDVENFATGEKHMMGTVNLWDKNSRKEKISASKVYVGDFSQSLSEFDMSCYPFDYKTVYFPISIQQPADAVFQLQLVCAGGGGQKVVDHDFPNKTACEWPAMGSYVGFSWDKFECVQPKDWLVECRMKGIRQSNSLITAYLWPSIVYSLMGFLAFGLDVKMAMPRIAITMLALVSLTNLRNQVLTLVPSSGDPSWMEEYFLIAVTFMFLNLVGHTTSFYLESLGKIQMQKMANKVNLWGMLSIFCLVISARLHVRQCELVSEVESGASVAATSIAVVVVFGFLAWYYRYGFKELCHKIKDLPEHGITALNLDRQSDGPMTV</sequence>
<dbReference type="Gene3D" id="1.20.58.390">
    <property type="entry name" value="Neurotransmitter-gated ion-channel transmembrane domain"/>
    <property type="match status" value="1"/>
</dbReference>
<keyword evidence="2" id="KW-1133">Transmembrane helix</keyword>
<feature type="non-terminal residue" evidence="3">
    <location>
        <position position="1"/>
    </location>
</feature>
<gene>
    <name evidence="3" type="ORF">C1SCF055_LOCUS30926</name>
</gene>
<evidence type="ECO:0000313" key="5">
    <source>
        <dbReference type="Proteomes" id="UP001152797"/>
    </source>
</evidence>
<dbReference type="Proteomes" id="UP001152797">
    <property type="component" value="Unassembled WGS sequence"/>
</dbReference>
<organism evidence="3">
    <name type="scientific">Cladocopium goreaui</name>
    <dbReference type="NCBI Taxonomy" id="2562237"/>
    <lineage>
        <taxon>Eukaryota</taxon>
        <taxon>Sar</taxon>
        <taxon>Alveolata</taxon>
        <taxon>Dinophyceae</taxon>
        <taxon>Suessiales</taxon>
        <taxon>Symbiodiniaceae</taxon>
        <taxon>Cladocopium</taxon>
    </lineage>
</organism>
<name>A0A9P1D9U4_9DINO</name>
<reference evidence="4" key="2">
    <citation type="submission" date="2024-04" db="EMBL/GenBank/DDBJ databases">
        <authorList>
            <person name="Chen Y."/>
            <person name="Shah S."/>
            <person name="Dougan E. K."/>
            <person name="Thang M."/>
            <person name="Chan C."/>
        </authorList>
    </citation>
    <scope>NUCLEOTIDE SEQUENCE [LARGE SCALE GENOMIC DNA]</scope>
</reference>
<keyword evidence="5" id="KW-1185">Reference proteome</keyword>
<feature type="transmembrane region" description="Helical" evidence="2">
    <location>
        <begin position="280"/>
        <end position="304"/>
    </location>
</feature>
<keyword evidence="2" id="KW-0812">Transmembrane</keyword>
<proteinExistence type="predicted"/>
<comment type="caution">
    <text evidence="3">The sequence shown here is derived from an EMBL/GenBank/DDBJ whole genome shotgun (WGS) entry which is preliminary data.</text>
</comment>